<dbReference type="PANTHER" id="PTHR21028">
    <property type="entry name" value="SI:CH211-156B7.4"/>
    <property type="match status" value="1"/>
</dbReference>
<keyword evidence="3" id="KW-1185">Reference proteome</keyword>
<protein>
    <submittedName>
        <fullName evidence="2">Class IV adenylate cyclase</fullName>
    </submittedName>
</protein>
<evidence type="ECO:0000313" key="3">
    <source>
        <dbReference type="Proteomes" id="UP001239462"/>
    </source>
</evidence>
<dbReference type="CDD" id="cd07890">
    <property type="entry name" value="CYTH-like_AC_IV-like"/>
    <property type="match status" value="1"/>
</dbReference>
<dbReference type="PROSITE" id="PS51707">
    <property type="entry name" value="CYTH"/>
    <property type="match status" value="1"/>
</dbReference>
<dbReference type="PANTHER" id="PTHR21028:SF2">
    <property type="entry name" value="CYTH DOMAIN-CONTAINING PROTEIN"/>
    <property type="match status" value="1"/>
</dbReference>
<comment type="caution">
    <text evidence="2">The sequence shown here is derived from an EMBL/GenBank/DDBJ whole genome shotgun (WGS) entry which is preliminary data.</text>
</comment>
<organism evidence="2 3">
    <name type="scientific">Roseiconus lacunae</name>
    <dbReference type="NCBI Taxonomy" id="2605694"/>
    <lineage>
        <taxon>Bacteria</taxon>
        <taxon>Pseudomonadati</taxon>
        <taxon>Planctomycetota</taxon>
        <taxon>Planctomycetia</taxon>
        <taxon>Pirellulales</taxon>
        <taxon>Pirellulaceae</taxon>
        <taxon>Roseiconus</taxon>
    </lineage>
</organism>
<evidence type="ECO:0000259" key="1">
    <source>
        <dbReference type="PROSITE" id="PS51707"/>
    </source>
</evidence>
<dbReference type="Gene3D" id="2.40.320.10">
    <property type="entry name" value="Hypothetical Protein Pfu-838710-001"/>
    <property type="match status" value="1"/>
</dbReference>
<dbReference type="InterPro" id="IPR008173">
    <property type="entry name" value="Adenylyl_cyclase_CyaB"/>
</dbReference>
<feature type="domain" description="CYTH" evidence="1">
    <location>
        <begin position="1"/>
        <end position="188"/>
    </location>
</feature>
<dbReference type="InterPro" id="IPR023577">
    <property type="entry name" value="CYTH_domain"/>
</dbReference>
<gene>
    <name evidence="2" type="primary">cyaB</name>
    <name evidence="2" type="ORF">QTN89_03215</name>
</gene>
<evidence type="ECO:0000313" key="2">
    <source>
        <dbReference type="EMBL" id="MDM4014427.1"/>
    </source>
</evidence>
<dbReference type="RefSeq" id="WP_289162193.1">
    <property type="nucleotide sequence ID" value="NZ_JASZZN010000002.1"/>
</dbReference>
<dbReference type="InterPro" id="IPR033469">
    <property type="entry name" value="CYTH-like_dom_sf"/>
</dbReference>
<sequence length="190" mass="21246">MLEVETKFRIDDPEVVKQRLVRLGASGGPTESHADTYLRHPCRDFVQTKEALRVRRVNGIASVTYKGPKLDVAAIGLKARKEIEWCLAPGDADGMQMQTLFESLGFEPVATVRKQRQTFRFEEQSPRSSFTVTVDRVDQVGTYAEIELLIDDGDSDGLAEAGEQIQRLAGELGFVHAEMRSYLSLQLQDS</sequence>
<dbReference type="SMART" id="SM01118">
    <property type="entry name" value="CYTH"/>
    <property type="match status" value="1"/>
</dbReference>
<dbReference type="SUPFAM" id="SSF55154">
    <property type="entry name" value="CYTH-like phosphatases"/>
    <property type="match status" value="1"/>
</dbReference>
<dbReference type="Proteomes" id="UP001239462">
    <property type="component" value="Unassembled WGS sequence"/>
</dbReference>
<accession>A0ABT7PD54</accession>
<dbReference type="EMBL" id="JASZZN010000002">
    <property type="protein sequence ID" value="MDM4014427.1"/>
    <property type="molecule type" value="Genomic_DNA"/>
</dbReference>
<name>A0ABT7PD54_9BACT</name>
<proteinExistence type="predicted"/>
<dbReference type="Pfam" id="PF01928">
    <property type="entry name" value="CYTH"/>
    <property type="match status" value="1"/>
</dbReference>
<dbReference type="NCBIfam" id="TIGR00318">
    <property type="entry name" value="cyaB"/>
    <property type="match status" value="1"/>
</dbReference>
<reference evidence="2 3" key="1">
    <citation type="submission" date="2023-06" db="EMBL/GenBank/DDBJ databases">
        <title>Roseiconus lacunae JC819 isolated from Gulf of Mannar region, Tamil Nadu.</title>
        <authorList>
            <person name="Pk S."/>
            <person name="Ch S."/>
            <person name="Ch V.R."/>
        </authorList>
    </citation>
    <scope>NUCLEOTIDE SEQUENCE [LARGE SCALE GENOMIC DNA]</scope>
    <source>
        <strain evidence="2 3">JC819</strain>
    </source>
</reference>